<dbReference type="OMA" id="CANQNIC"/>
<name>A0A378K8C0_LEGPN</name>
<evidence type="ECO:0000313" key="3">
    <source>
        <dbReference type="Proteomes" id="UP000254631"/>
    </source>
</evidence>
<dbReference type="Proteomes" id="UP001071279">
    <property type="component" value="Unassembled WGS sequence"/>
</dbReference>
<sequence>MYLREKLVVILSCIFISSIVLAMPPVEFLQSCKNSKPANDSITMTLLDGFGSTKDNEPGCRNHFDSEINGQLYGAVVCDDQPYLIIANKKISTATAKNYSMNPSVKPDIPILRFSEWWRINKGDKSYLCIQTSLSDTGSAANSWQYYLVEDAFDVNKKNYNISYYFFDMNVYKRF</sequence>
<dbReference type="EMBL" id="UGOL01000001">
    <property type="protein sequence ID" value="STX80550.1"/>
    <property type="molecule type" value="Genomic_DNA"/>
</dbReference>
<accession>A0A378K8C0</accession>
<dbReference type="RefSeq" id="WP_011947272.1">
    <property type="nucleotide sequence ID" value="NZ_BAZA01000181.1"/>
</dbReference>
<protein>
    <submittedName>
        <fullName evidence="2">Uncharacterized protein</fullName>
    </submittedName>
</protein>
<evidence type="ECO:0000313" key="1">
    <source>
        <dbReference type="EMBL" id="MCZ4720884.1"/>
    </source>
</evidence>
<proteinExistence type="predicted"/>
<organism evidence="2 3">
    <name type="scientific">Legionella pneumophila</name>
    <dbReference type="NCBI Taxonomy" id="446"/>
    <lineage>
        <taxon>Bacteria</taxon>
        <taxon>Pseudomonadati</taxon>
        <taxon>Pseudomonadota</taxon>
        <taxon>Gammaproteobacteria</taxon>
        <taxon>Legionellales</taxon>
        <taxon>Legionellaceae</taxon>
        <taxon>Legionella</taxon>
    </lineage>
</organism>
<dbReference type="Proteomes" id="UP000254631">
    <property type="component" value="Unassembled WGS sequence"/>
</dbReference>
<gene>
    <name evidence="2" type="ORF">NCTC12000_02566</name>
    <name evidence="1" type="ORF">O6C86_16915</name>
</gene>
<reference evidence="2 3" key="1">
    <citation type="submission" date="2018-06" db="EMBL/GenBank/DDBJ databases">
        <authorList>
            <consortium name="Pathogen Informatics"/>
            <person name="Doyle S."/>
        </authorList>
    </citation>
    <scope>NUCLEOTIDE SEQUENCE [LARGE SCALE GENOMIC DNA]</scope>
    <source>
        <strain evidence="2 3">NCTC12000</strain>
    </source>
</reference>
<reference evidence="1" key="2">
    <citation type="submission" date="2022-12" db="EMBL/GenBank/DDBJ databases">
        <title>Comparative genomics of Legionella pneumophila isolates from the West Bank and Germany support molecular epidemiology of Legionnaires disease.</title>
        <authorList>
            <person name="Zayed A.R."/>
            <person name="Bitar D.M."/>
            <person name="Steinert M."/>
            <person name="Lueck C."/>
            <person name="Brettar I."/>
            <person name="Hoefle M.G."/>
            <person name="Bunk B."/>
        </authorList>
    </citation>
    <scope>NUCLEOTIDE SEQUENCE</scope>
    <source>
        <strain evidence="1">H23</strain>
    </source>
</reference>
<evidence type="ECO:0000313" key="2">
    <source>
        <dbReference type="EMBL" id="STX80550.1"/>
    </source>
</evidence>
<dbReference type="AlphaFoldDB" id="A0A378K8C0"/>
<dbReference type="EMBL" id="JAPXIC010000098">
    <property type="protein sequence ID" value="MCZ4720884.1"/>
    <property type="molecule type" value="Genomic_DNA"/>
</dbReference>